<dbReference type="Gene3D" id="3.40.710.10">
    <property type="entry name" value="DD-peptidase/beta-lactamase superfamily"/>
    <property type="match status" value="1"/>
</dbReference>
<keyword evidence="3" id="KW-1185">Reference proteome</keyword>
<evidence type="ECO:0000259" key="1">
    <source>
        <dbReference type="Pfam" id="PF00144"/>
    </source>
</evidence>
<reference evidence="2" key="1">
    <citation type="submission" date="2021-02" db="EMBL/GenBank/DDBJ databases">
        <authorList>
            <person name="Nieuwenhuis M."/>
            <person name="Van De Peppel L.J.J."/>
        </authorList>
    </citation>
    <scope>NUCLEOTIDE SEQUENCE</scope>
    <source>
        <strain evidence="2">D49</strain>
    </source>
</reference>
<organism evidence="2 3">
    <name type="scientific">Sphagnurus paluster</name>
    <dbReference type="NCBI Taxonomy" id="117069"/>
    <lineage>
        <taxon>Eukaryota</taxon>
        <taxon>Fungi</taxon>
        <taxon>Dikarya</taxon>
        <taxon>Basidiomycota</taxon>
        <taxon>Agaricomycotina</taxon>
        <taxon>Agaricomycetes</taxon>
        <taxon>Agaricomycetidae</taxon>
        <taxon>Agaricales</taxon>
        <taxon>Tricholomatineae</taxon>
        <taxon>Lyophyllaceae</taxon>
        <taxon>Sphagnurus</taxon>
    </lineage>
</organism>
<proteinExistence type="predicted"/>
<dbReference type="Proteomes" id="UP000717328">
    <property type="component" value="Unassembled WGS sequence"/>
</dbReference>
<evidence type="ECO:0000313" key="2">
    <source>
        <dbReference type="EMBL" id="KAG5639769.1"/>
    </source>
</evidence>
<sequence>MVHLSAEGKYQIQRLLSEAANDKRTPGLVFGATSTEKELFFAHAGDRLFDDPSGGPIDDDSIFWICSQTKMLASIAAYQLIEAGKLKLDTAVADILPELANTLVLDPDAPLGLRPAKAQITVRHLLNHMSGLDYGPESDRVVGHHLPLPYSSAHEKANPVRHFYNIRKVVPNQKYGE</sequence>
<dbReference type="AlphaFoldDB" id="A0A9P7FZ07"/>
<dbReference type="InterPro" id="IPR012338">
    <property type="entry name" value="Beta-lactam/transpept-like"/>
</dbReference>
<dbReference type="PANTHER" id="PTHR43283:SF3">
    <property type="entry name" value="BETA-LACTAMASE FAMILY PROTEIN (AFU_ORTHOLOGUE AFUA_5G07500)"/>
    <property type="match status" value="1"/>
</dbReference>
<protein>
    <recommendedName>
        <fullName evidence="1">Beta-lactamase-related domain-containing protein</fullName>
    </recommendedName>
</protein>
<dbReference type="InterPro" id="IPR001466">
    <property type="entry name" value="Beta-lactam-related"/>
</dbReference>
<dbReference type="EMBL" id="JABCKI010005714">
    <property type="protein sequence ID" value="KAG5639769.1"/>
    <property type="molecule type" value="Genomic_DNA"/>
</dbReference>
<dbReference type="SUPFAM" id="SSF56601">
    <property type="entry name" value="beta-lactamase/transpeptidase-like"/>
    <property type="match status" value="1"/>
</dbReference>
<gene>
    <name evidence="2" type="ORF">H0H81_000049</name>
</gene>
<dbReference type="InterPro" id="IPR050789">
    <property type="entry name" value="Diverse_Enzym_Activities"/>
</dbReference>
<comment type="caution">
    <text evidence="2">The sequence shown here is derived from an EMBL/GenBank/DDBJ whole genome shotgun (WGS) entry which is preliminary data.</text>
</comment>
<dbReference type="PANTHER" id="PTHR43283">
    <property type="entry name" value="BETA-LACTAMASE-RELATED"/>
    <property type="match status" value="1"/>
</dbReference>
<name>A0A9P7FZ07_9AGAR</name>
<dbReference type="Pfam" id="PF00144">
    <property type="entry name" value="Beta-lactamase"/>
    <property type="match status" value="1"/>
</dbReference>
<dbReference type="OrthoDB" id="428260at2759"/>
<reference evidence="2" key="2">
    <citation type="submission" date="2021-10" db="EMBL/GenBank/DDBJ databases">
        <title>Phylogenomics reveals ancestral predisposition of the termite-cultivated fungus Termitomyces towards a domesticated lifestyle.</title>
        <authorList>
            <person name="Auxier B."/>
            <person name="Grum-Grzhimaylo A."/>
            <person name="Cardenas M.E."/>
            <person name="Lodge J.D."/>
            <person name="Laessoe T."/>
            <person name="Pedersen O."/>
            <person name="Smith M.E."/>
            <person name="Kuyper T.W."/>
            <person name="Franco-Molano E.A."/>
            <person name="Baroni T.J."/>
            <person name="Aanen D.K."/>
        </authorList>
    </citation>
    <scope>NUCLEOTIDE SEQUENCE</scope>
    <source>
        <strain evidence="2">D49</strain>
    </source>
</reference>
<evidence type="ECO:0000313" key="3">
    <source>
        <dbReference type="Proteomes" id="UP000717328"/>
    </source>
</evidence>
<feature type="domain" description="Beta-lactamase-related" evidence="1">
    <location>
        <begin position="13"/>
        <end position="141"/>
    </location>
</feature>
<accession>A0A9P7FZ07</accession>